<sequence>MPPKAANMMMKKKSTDIIGKKKRLYAERSTEPYTEQFMHTDTKKHPNDCHKSSTTGRLFPLGKEWDDESREKMGDVMELINDYFIWESDDEDPKNPGIKLPVNMFIVVRWCTLTVQAALRSWKTTLKKKYYDQWKNASPQQRDHIVFDRITRNEWEDFVKYIDNPDKKVVQAKGCGNDASGFTNARLIQCNSVKRFTDLKPFES</sequence>
<evidence type="ECO:0000313" key="2">
    <source>
        <dbReference type="Proteomes" id="UP000243459"/>
    </source>
</evidence>
<dbReference type="AlphaFoldDB" id="A0A5P1FDY3"/>
<keyword evidence="2" id="KW-1185">Reference proteome</keyword>
<dbReference type="EMBL" id="CM007383">
    <property type="protein sequence ID" value="ONK75109.1"/>
    <property type="molecule type" value="Genomic_DNA"/>
</dbReference>
<evidence type="ECO:0000313" key="1">
    <source>
        <dbReference type="EMBL" id="ONK75109.1"/>
    </source>
</evidence>
<accession>A0A5P1FDY3</accession>
<dbReference type="Proteomes" id="UP000243459">
    <property type="component" value="Chromosome 3"/>
</dbReference>
<protein>
    <submittedName>
        <fullName evidence="1">Uncharacterized protein</fullName>
    </submittedName>
</protein>
<proteinExistence type="predicted"/>
<name>A0A5P1FDY3_ASPOF</name>
<reference evidence="2" key="1">
    <citation type="journal article" date="2017" name="Nat. Commun.">
        <title>The asparagus genome sheds light on the origin and evolution of a young Y chromosome.</title>
        <authorList>
            <person name="Harkess A."/>
            <person name="Zhou J."/>
            <person name="Xu C."/>
            <person name="Bowers J.E."/>
            <person name="Van der Hulst R."/>
            <person name="Ayyampalayam S."/>
            <person name="Mercati F."/>
            <person name="Riccardi P."/>
            <person name="McKain M.R."/>
            <person name="Kakrana A."/>
            <person name="Tang H."/>
            <person name="Ray J."/>
            <person name="Groenendijk J."/>
            <person name="Arikit S."/>
            <person name="Mathioni S.M."/>
            <person name="Nakano M."/>
            <person name="Shan H."/>
            <person name="Telgmann-Rauber A."/>
            <person name="Kanno A."/>
            <person name="Yue Z."/>
            <person name="Chen H."/>
            <person name="Li W."/>
            <person name="Chen Y."/>
            <person name="Xu X."/>
            <person name="Zhang Y."/>
            <person name="Luo S."/>
            <person name="Chen H."/>
            <person name="Gao J."/>
            <person name="Mao Z."/>
            <person name="Pires J.C."/>
            <person name="Luo M."/>
            <person name="Kudrna D."/>
            <person name="Wing R.A."/>
            <person name="Meyers B.C."/>
            <person name="Yi K."/>
            <person name="Kong H."/>
            <person name="Lavrijsen P."/>
            <person name="Sunseri F."/>
            <person name="Falavigna A."/>
            <person name="Ye Y."/>
            <person name="Leebens-Mack J.H."/>
            <person name="Chen G."/>
        </authorList>
    </citation>
    <scope>NUCLEOTIDE SEQUENCE [LARGE SCALE GENOMIC DNA]</scope>
    <source>
        <strain evidence="2">cv. DH0086</strain>
    </source>
</reference>
<organism evidence="1 2">
    <name type="scientific">Asparagus officinalis</name>
    <name type="common">Garden asparagus</name>
    <dbReference type="NCBI Taxonomy" id="4686"/>
    <lineage>
        <taxon>Eukaryota</taxon>
        <taxon>Viridiplantae</taxon>
        <taxon>Streptophyta</taxon>
        <taxon>Embryophyta</taxon>
        <taxon>Tracheophyta</taxon>
        <taxon>Spermatophyta</taxon>
        <taxon>Magnoliopsida</taxon>
        <taxon>Liliopsida</taxon>
        <taxon>Asparagales</taxon>
        <taxon>Asparagaceae</taxon>
        <taxon>Asparagoideae</taxon>
        <taxon>Asparagus</taxon>
    </lineage>
</organism>
<gene>
    <name evidence="1" type="ORF">A4U43_C03F13410</name>
</gene>
<dbReference type="Gramene" id="ONK75109">
    <property type="protein sequence ID" value="ONK75109"/>
    <property type="gene ID" value="A4U43_C03F13410"/>
</dbReference>